<protein>
    <submittedName>
        <fullName evidence="6">Amidohydrolase 2</fullName>
    </submittedName>
</protein>
<dbReference type="GO" id="GO:0005829">
    <property type="term" value="C:cytosol"/>
    <property type="evidence" value="ECO:0007669"/>
    <property type="project" value="TreeGrafter"/>
</dbReference>
<dbReference type="AlphaFoldDB" id="A0A9P5UBW0"/>
<dbReference type="OrthoDB" id="432010at2759"/>
<dbReference type="InterPro" id="IPR032466">
    <property type="entry name" value="Metal_Hydrolase"/>
</dbReference>
<dbReference type="Gene3D" id="3.20.20.140">
    <property type="entry name" value="Metal-dependent hydrolases"/>
    <property type="match status" value="1"/>
</dbReference>
<feature type="chain" id="PRO_5040112272" evidence="4">
    <location>
        <begin position="21"/>
        <end position="346"/>
    </location>
</feature>
<sequence length="346" mass="38351">MNRLFQLLLLFIHSCVSIHARVWNDTGTGTIVLEEAWTIPELSTQTGALNVSLQDIHNQRLTQMNENGIDYMVLSCASPCIQGISDPATAGAMAVHANNVLASQISNSTHRFGAFAALSMHNASEAAAELKRTVGELGFLGALVNDYQQSGANNDTLIYYDQPEFDVFWQMVTELDVPIYFHPRTNVATISTLLYAHAPWLNSAAQEFAATVSTHILGLCTNGVFDRFPKLKIIVGHLGERIPSDLDRIDTQLLSQLPLGMPMLLNVSTYFRQNLYETTSGNFATPLLRLHKETIGLERILYSIDYPFVNIPSGTAWVNGLDKVLTPKELWYLKRGGAIKLLKLND</sequence>
<keyword evidence="7" id="KW-1185">Reference proteome</keyword>
<comment type="similarity">
    <text evidence="3">Belongs to the metallo-dependent hydrolases superfamily.</text>
</comment>
<dbReference type="PANTHER" id="PTHR21240:SF31">
    <property type="entry name" value="AMIDOHYDROLASE FAMILY PROTEIN (AFU_ORTHOLOGUE AFUA_7G05840)"/>
    <property type="match status" value="1"/>
</dbReference>
<accession>A0A9P5UBW0</accession>
<keyword evidence="1 3" id="KW-0210">Decarboxylase</keyword>
<dbReference type="Proteomes" id="UP000772434">
    <property type="component" value="Unassembled WGS sequence"/>
</dbReference>
<dbReference type="GO" id="GO:0019748">
    <property type="term" value="P:secondary metabolic process"/>
    <property type="evidence" value="ECO:0007669"/>
    <property type="project" value="TreeGrafter"/>
</dbReference>
<reference evidence="6" key="1">
    <citation type="submission" date="2020-11" db="EMBL/GenBank/DDBJ databases">
        <authorList>
            <consortium name="DOE Joint Genome Institute"/>
            <person name="Ahrendt S."/>
            <person name="Riley R."/>
            <person name="Andreopoulos W."/>
            <person name="Labutti K."/>
            <person name="Pangilinan J."/>
            <person name="Ruiz-Duenas F.J."/>
            <person name="Barrasa J.M."/>
            <person name="Sanchez-Garcia M."/>
            <person name="Camarero S."/>
            <person name="Miyauchi S."/>
            <person name="Serrano A."/>
            <person name="Linde D."/>
            <person name="Babiker R."/>
            <person name="Drula E."/>
            <person name="Ayuso-Fernandez I."/>
            <person name="Pacheco R."/>
            <person name="Padilla G."/>
            <person name="Ferreira P."/>
            <person name="Barriuso J."/>
            <person name="Kellner H."/>
            <person name="Castanera R."/>
            <person name="Alfaro M."/>
            <person name="Ramirez L."/>
            <person name="Pisabarro A.G."/>
            <person name="Kuo A."/>
            <person name="Tritt A."/>
            <person name="Lipzen A."/>
            <person name="He G."/>
            <person name="Yan M."/>
            <person name="Ng V."/>
            <person name="Cullen D."/>
            <person name="Martin F."/>
            <person name="Rosso M.-N."/>
            <person name="Henrissat B."/>
            <person name="Hibbett D."/>
            <person name="Martinez A.T."/>
            <person name="Grigoriev I.V."/>
        </authorList>
    </citation>
    <scope>NUCLEOTIDE SEQUENCE</scope>
    <source>
        <strain evidence="6">AH 40177</strain>
    </source>
</reference>
<name>A0A9P5UBW0_9AGAR</name>
<dbReference type="InterPro" id="IPR032465">
    <property type="entry name" value="ACMSD"/>
</dbReference>
<dbReference type="EMBL" id="JADNRY010000023">
    <property type="protein sequence ID" value="KAF9072528.1"/>
    <property type="molecule type" value="Genomic_DNA"/>
</dbReference>
<comment type="caution">
    <text evidence="6">The sequence shown here is derived from an EMBL/GenBank/DDBJ whole genome shotgun (WGS) entry which is preliminary data.</text>
</comment>
<dbReference type="GO" id="GO:0016787">
    <property type="term" value="F:hydrolase activity"/>
    <property type="evidence" value="ECO:0007669"/>
    <property type="project" value="InterPro"/>
</dbReference>
<feature type="domain" description="Amidohydrolase-related" evidence="5">
    <location>
        <begin position="19"/>
        <end position="332"/>
    </location>
</feature>
<evidence type="ECO:0000256" key="2">
    <source>
        <dbReference type="ARBA" id="ARBA00023239"/>
    </source>
</evidence>
<dbReference type="SUPFAM" id="SSF51556">
    <property type="entry name" value="Metallo-dependent hydrolases"/>
    <property type="match status" value="1"/>
</dbReference>
<feature type="signal peptide" evidence="4">
    <location>
        <begin position="1"/>
        <end position="20"/>
    </location>
</feature>
<dbReference type="InterPro" id="IPR006680">
    <property type="entry name" value="Amidohydro-rel"/>
</dbReference>
<evidence type="ECO:0000256" key="4">
    <source>
        <dbReference type="SAM" id="SignalP"/>
    </source>
</evidence>
<evidence type="ECO:0000313" key="6">
    <source>
        <dbReference type="EMBL" id="KAF9072528.1"/>
    </source>
</evidence>
<dbReference type="Pfam" id="PF04909">
    <property type="entry name" value="Amidohydro_2"/>
    <property type="match status" value="1"/>
</dbReference>
<organism evidence="6 7">
    <name type="scientific">Rhodocollybia butyracea</name>
    <dbReference type="NCBI Taxonomy" id="206335"/>
    <lineage>
        <taxon>Eukaryota</taxon>
        <taxon>Fungi</taxon>
        <taxon>Dikarya</taxon>
        <taxon>Basidiomycota</taxon>
        <taxon>Agaricomycotina</taxon>
        <taxon>Agaricomycetes</taxon>
        <taxon>Agaricomycetidae</taxon>
        <taxon>Agaricales</taxon>
        <taxon>Marasmiineae</taxon>
        <taxon>Omphalotaceae</taxon>
        <taxon>Rhodocollybia</taxon>
    </lineage>
</organism>
<keyword evidence="2 3" id="KW-0456">Lyase</keyword>
<dbReference type="GO" id="GO:0016831">
    <property type="term" value="F:carboxy-lyase activity"/>
    <property type="evidence" value="ECO:0007669"/>
    <property type="project" value="UniProtKB-KW"/>
</dbReference>
<gene>
    <name evidence="6" type="ORF">BDP27DRAFT_1290172</name>
</gene>
<evidence type="ECO:0000259" key="5">
    <source>
        <dbReference type="Pfam" id="PF04909"/>
    </source>
</evidence>
<keyword evidence="4" id="KW-0732">Signal</keyword>
<evidence type="ECO:0000256" key="1">
    <source>
        <dbReference type="ARBA" id="ARBA00022793"/>
    </source>
</evidence>
<dbReference type="PANTHER" id="PTHR21240">
    <property type="entry name" value="2-AMINO-3-CARBOXYLMUCONATE-6-SEMIALDEHYDE DECARBOXYLASE"/>
    <property type="match status" value="1"/>
</dbReference>
<proteinExistence type="inferred from homology"/>
<evidence type="ECO:0000313" key="7">
    <source>
        <dbReference type="Proteomes" id="UP000772434"/>
    </source>
</evidence>
<evidence type="ECO:0000256" key="3">
    <source>
        <dbReference type="RuleBase" id="RU366045"/>
    </source>
</evidence>